<evidence type="ECO:0000256" key="1">
    <source>
        <dbReference type="SAM" id="MobiDB-lite"/>
    </source>
</evidence>
<dbReference type="EMBL" id="LPWA01000116">
    <property type="protein sequence ID" value="KUM25584.1"/>
    <property type="molecule type" value="Genomic_DNA"/>
</dbReference>
<feature type="compositionally biased region" description="Basic and acidic residues" evidence="1">
    <location>
        <begin position="26"/>
        <end position="35"/>
    </location>
</feature>
<sequence>MLDPCLPDRFRTMARKQHEQMELPADRVLQGRELGEPSSQVRQPERGVAPMFRIPVYGGYRVIRGQRASGPAGMVVDGAQRSHATIGDVGAVFLG</sequence>
<feature type="region of interest" description="Disordered" evidence="1">
    <location>
        <begin position="26"/>
        <end position="47"/>
    </location>
</feature>
<organism evidence="2 3">
    <name type="scientific">Rhizobium loti</name>
    <name type="common">Mesorhizobium loti</name>
    <dbReference type="NCBI Taxonomy" id="381"/>
    <lineage>
        <taxon>Bacteria</taxon>
        <taxon>Pseudomonadati</taxon>
        <taxon>Pseudomonadota</taxon>
        <taxon>Alphaproteobacteria</taxon>
        <taxon>Hyphomicrobiales</taxon>
        <taxon>Phyllobacteriaceae</taxon>
        <taxon>Mesorhizobium</taxon>
    </lineage>
</organism>
<accession>A0A101KR90</accession>
<evidence type="ECO:0000313" key="2">
    <source>
        <dbReference type="EMBL" id="KUM25584.1"/>
    </source>
</evidence>
<comment type="caution">
    <text evidence="2">The sequence shown here is derived from an EMBL/GenBank/DDBJ whole genome shotgun (WGS) entry which is preliminary data.</text>
</comment>
<protein>
    <submittedName>
        <fullName evidence="2">Uncharacterized protein</fullName>
    </submittedName>
</protein>
<reference evidence="2 3" key="1">
    <citation type="submission" date="2015-12" db="EMBL/GenBank/DDBJ databases">
        <title>Draft genome sequence of Mesorhizobium sp. UFLA 01-765, a multitolerant efficient symbiont and plant-growth promoting strain isolated from Zn-mining soil using Leucaena leucocephala as a trap plant.</title>
        <authorList>
            <person name="Rangel W.M."/>
            <person name="Thijs S."/>
            <person name="Longatti S.M."/>
            <person name="Moreira F.M."/>
            <person name="Weyens N."/>
            <person name="Vangronsveld J."/>
            <person name="Van Hamme J.D."/>
            <person name="Bottos E.M."/>
            <person name="Rineau F."/>
        </authorList>
    </citation>
    <scope>NUCLEOTIDE SEQUENCE [LARGE SCALE GENOMIC DNA]</scope>
    <source>
        <strain evidence="2 3">UFLA 01-765</strain>
    </source>
</reference>
<proteinExistence type="predicted"/>
<name>A0A101KR90_RHILI</name>
<dbReference type="AlphaFoldDB" id="A0A101KR90"/>
<dbReference type="Proteomes" id="UP000053176">
    <property type="component" value="Unassembled WGS sequence"/>
</dbReference>
<gene>
    <name evidence="2" type="ORF">AU467_25780</name>
</gene>
<evidence type="ECO:0000313" key="3">
    <source>
        <dbReference type="Proteomes" id="UP000053176"/>
    </source>
</evidence>